<dbReference type="EMBL" id="KV878342">
    <property type="protein sequence ID" value="OJJ46715.1"/>
    <property type="molecule type" value="Genomic_DNA"/>
</dbReference>
<dbReference type="STRING" id="1073090.A0A1L9SHM9"/>
<keyword evidence="3" id="KW-1185">Reference proteome</keyword>
<dbReference type="GO" id="GO:0001164">
    <property type="term" value="F:RNA polymerase I core promoter sequence-specific DNA binding"/>
    <property type="evidence" value="ECO:0007669"/>
    <property type="project" value="InterPro"/>
</dbReference>
<dbReference type="GO" id="GO:0001181">
    <property type="term" value="F:RNA polymerase I general transcription initiation factor activity"/>
    <property type="evidence" value="ECO:0007669"/>
    <property type="project" value="InterPro"/>
</dbReference>
<proteinExistence type="predicted"/>
<organism evidence="2 3">
    <name type="scientific">Penicilliopsis zonata CBS 506.65</name>
    <dbReference type="NCBI Taxonomy" id="1073090"/>
    <lineage>
        <taxon>Eukaryota</taxon>
        <taxon>Fungi</taxon>
        <taxon>Dikarya</taxon>
        <taxon>Ascomycota</taxon>
        <taxon>Pezizomycotina</taxon>
        <taxon>Eurotiomycetes</taxon>
        <taxon>Eurotiomycetidae</taxon>
        <taxon>Eurotiales</taxon>
        <taxon>Aspergillaceae</taxon>
        <taxon>Penicilliopsis</taxon>
    </lineage>
</organism>
<reference evidence="3" key="1">
    <citation type="journal article" date="2017" name="Genome Biol.">
        <title>Comparative genomics reveals high biological diversity and specific adaptations in the industrially and medically important fungal genus Aspergillus.</title>
        <authorList>
            <person name="de Vries R.P."/>
            <person name="Riley R."/>
            <person name="Wiebenga A."/>
            <person name="Aguilar-Osorio G."/>
            <person name="Amillis S."/>
            <person name="Uchima C.A."/>
            <person name="Anderluh G."/>
            <person name="Asadollahi M."/>
            <person name="Askin M."/>
            <person name="Barry K."/>
            <person name="Battaglia E."/>
            <person name="Bayram O."/>
            <person name="Benocci T."/>
            <person name="Braus-Stromeyer S.A."/>
            <person name="Caldana C."/>
            <person name="Canovas D."/>
            <person name="Cerqueira G.C."/>
            <person name="Chen F."/>
            <person name="Chen W."/>
            <person name="Choi C."/>
            <person name="Clum A."/>
            <person name="Dos Santos R.A."/>
            <person name="Damasio A.R."/>
            <person name="Diallinas G."/>
            <person name="Emri T."/>
            <person name="Fekete E."/>
            <person name="Flipphi M."/>
            <person name="Freyberg S."/>
            <person name="Gallo A."/>
            <person name="Gournas C."/>
            <person name="Habgood R."/>
            <person name="Hainaut M."/>
            <person name="Harispe M.L."/>
            <person name="Henrissat B."/>
            <person name="Hilden K.S."/>
            <person name="Hope R."/>
            <person name="Hossain A."/>
            <person name="Karabika E."/>
            <person name="Karaffa L."/>
            <person name="Karanyi Z."/>
            <person name="Krasevec N."/>
            <person name="Kuo A."/>
            <person name="Kusch H."/>
            <person name="LaButti K."/>
            <person name="Lagendijk E.L."/>
            <person name="Lapidus A."/>
            <person name="Levasseur A."/>
            <person name="Lindquist E."/>
            <person name="Lipzen A."/>
            <person name="Logrieco A.F."/>
            <person name="MacCabe A."/>
            <person name="Maekelae M.R."/>
            <person name="Malavazi I."/>
            <person name="Melin P."/>
            <person name="Meyer V."/>
            <person name="Mielnichuk N."/>
            <person name="Miskei M."/>
            <person name="Molnar A.P."/>
            <person name="Mule G."/>
            <person name="Ngan C.Y."/>
            <person name="Orejas M."/>
            <person name="Orosz E."/>
            <person name="Ouedraogo J.P."/>
            <person name="Overkamp K.M."/>
            <person name="Park H.-S."/>
            <person name="Perrone G."/>
            <person name="Piumi F."/>
            <person name="Punt P.J."/>
            <person name="Ram A.F."/>
            <person name="Ramon A."/>
            <person name="Rauscher S."/>
            <person name="Record E."/>
            <person name="Riano-Pachon D.M."/>
            <person name="Robert V."/>
            <person name="Roehrig J."/>
            <person name="Ruller R."/>
            <person name="Salamov A."/>
            <person name="Salih N.S."/>
            <person name="Samson R.A."/>
            <person name="Sandor E."/>
            <person name="Sanguinetti M."/>
            <person name="Schuetze T."/>
            <person name="Sepcic K."/>
            <person name="Shelest E."/>
            <person name="Sherlock G."/>
            <person name="Sophianopoulou V."/>
            <person name="Squina F.M."/>
            <person name="Sun H."/>
            <person name="Susca A."/>
            <person name="Todd R.B."/>
            <person name="Tsang A."/>
            <person name="Unkles S.E."/>
            <person name="van de Wiele N."/>
            <person name="van Rossen-Uffink D."/>
            <person name="Oliveira J.V."/>
            <person name="Vesth T.C."/>
            <person name="Visser J."/>
            <person name="Yu J.-H."/>
            <person name="Zhou M."/>
            <person name="Andersen M.R."/>
            <person name="Archer D.B."/>
            <person name="Baker S.E."/>
            <person name="Benoit I."/>
            <person name="Brakhage A.A."/>
            <person name="Braus G.H."/>
            <person name="Fischer R."/>
            <person name="Frisvad J.C."/>
            <person name="Goldman G.H."/>
            <person name="Houbraken J."/>
            <person name="Oakley B."/>
            <person name="Pocsi I."/>
            <person name="Scazzocchio C."/>
            <person name="Seiboth B."/>
            <person name="vanKuyk P.A."/>
            <person name="Wortman J."/>
            <person name="Dyer P.S."/>
            <person name="Grigoriev I.V."/>
        </authorList>
    </citation>
    <scope>NUCLEOTIDE SEQUENCE [LARGE SCALE GENOMIC DNA]</scope>
    <source>
        <strain evidence="3">CBS 506.65</strain>
    </source>
</reference>
<dbReference type="AlphaFoldDB" id="A0A1L9SHM9"/>
<dbReference type="GO" id="GO:0042790">
    <property type="term" value="P:nucleolar large rRNA transcription by RNA polymerase I"/>
    <property type="evidence" value="ECO:0007669"/>
    <property type="project" value="TreeGrafter"/>
</dbReference>
<dbReference type="RefSeq" id="XP_022581225.1">
    <property type="nucleotide sequence ID" value="XM_022723129.1"/>
</dbReference>
<feature type="region of interest" description="Disordered" evidence="1">
    <location>
        <begin position="1"/>
        <end position="75"/>
    </location>
</feature>
<evidence type="ECO:0000313" key="3">
    <source>
        <dbReference type="Proteomes" id="UP000184188"/>
    </source>
</evidence>
<evidence type="ECO:0000313" key="2">
    <source>
        <dbReference type="EMBL" id="OJJ46715.1"/>
    </source>
</evidence>
<gene>
    <name evidence="2" type="ORF">ASPZODRAFT_132843</name>
</gene>
<accession>A0A1L9SHM9</accession>
<dbReference type="InterPro" id="IPR007224">
    <property type="entry name" value="TIF_Rrn11"/>
</dbReference>
<feature type="region of interest" description="Disordered" evidence="1">
    <location>
        <begin position="95"/>
        <end position="114"/>
    </location>
</feature>
<dbReference type="GO" id="GO:0017025">
    <property type="term" value="F:TBP-class protein binding"/>
    <property type="evidence" value="ECO:0007669"/>
    <property type="project" value="TreeGrafter"/>
</dbReference>
<dbReference type="GO" id="GO:0070860">
    <property type="term" value="C:RNA polymerase I core factor complex"/>
    <property type="evidence" value="ECO:0007669"/>
    <property type="project" value="TreeGrafter"/>
</dbReference>
<dbReference type="PANTHER" id="PTHR28244">
    <property type="entry name" value="RNA POLYMERASE I-SPECIFIC TRANSCRIPTION INITIATION FACTOR RRN11"/>
    <property type="match status" value="1"/>
</dbReference>
<protein>
    <recommendedName>
        <fullName evidence="4">Transcription initiation factor Rrn11</fullName>
    </recommendedName>
</protein>
<feature type="compositionally biased region" description="Acidic residues" evidence="1">
    <location>
        <begin position="288"/>
        <end position="297"/>
    </location>
</feature>
<dbReference type="GeneID" id="34609594"/>
<dbReference type="Pfam" id="PF04090">
    <property type="entry name" value="Rrn11"/>
    <property type="match status" value="1"/>
</dbReference>
<dbReference type="OrthoDB" id="2159786at2759"/>
<dbReference type="PANTHER" id="PTHR28244:SF1">
    <property type="entry name" value="RNA POLYMERASE I-SPECIFIC TRANSCRIPTION INITIATION FACTOR RRN11"/>
    <property type="match status" value="1"/>
</dbReference>
<feature type="compositionally biased region" description="Acidic residues" evidence="1">
    <location>
        <begin position="41"/>
        <end position="58"/>
    </location>
</feature>
<dbReference type="InterPro" id="IPR053029">
    <property type="entry name" value="RNA_pol_I-specific_init_factor"/>
</dbReference>
<name>A0A1L9SHM9_9EURO</name>
<evidence type="ECO:0000256" key="1">
    <source>
        <dbReference type="SAM" id="MobiDB-lite"/>
    </source>
</evidence>
<evidence type="ECO:0008006" key="4">
    <source>
        <dbReference type="Google" id="ProtNLM"/>
    </source>
</evidence>
<feature type="compositionally biased region" description="Low complexity" evidence="1">
    <location>
        <begin position="1"/>
        <end position="16"/>
    </location>
</feature>
<dbReference type="Proteomes" id="UP000184188">
    <property type="component" value="Unassembled WGS sequence"/>
</dbReference>
<sequence>MASGPSASLFSLPLPSWHQPQSARVARYEPRKRRKRHVDWGEDDDDYDDEDAAADGETTDAVSASDDAPTGSTLILSPDEAHQYRVAGLSFDKEIPKGNFPHGPAPENSRSTHTQSVVLKGLASLSPPVYPPQGVTATQQGNLRLHHLAVLTAILHRCLLEGDYIRAGRAWGLILREEYAGVPIDVRSGGRWGIGAEILLRRDLQLSQMASRHQRVNEEAHNSDTRLQPSFTRKGFEDAKLYYERLIIQHPYRKTAPDSVSSMNFYPAMYGLWIYITQEESKMALEGQPDDDDDAYEENSHHEDAMSDIEFSSSSRHRQTRISKVKQKELEQAQQIAARIDELIVSPPYSDSPELLELRGMVSLWIADLFVASLPQAGFSESNSVEESHDSIFARREQRLAIEKRQSELQRSREFFEKAQQRRKGVAYSFQRLHIEDGSPSL</sequence>
<feature type="region of interest" description="Disordered" evidence="1">
    <location>
        <begin position="284"/>
        <end position="320"/>
    </location>
</feature>
<dbReference type="VEuPathDB" id="FungiDB:ASPZODRAFT_132843"/>